<dbReference type="InterPro" id="IPR000683">
    <property type="entry name" value="Gfo/Idh/MocA-like_OxRdtase_N"/>
</dbReference>
<dbReference type="GO" id="GO:0000166">
    <property type="term" value="F:nucleotide binding"/>
    <property type="evidence" value="ECO:0007669"/>
    <property type="project" value="InterPro"/>
</dbReference>
<organism evidence="3 4">
    <name type="scientific">Chthonomonas calidirosea (strain DSM 23976 / ICMP 18418 / T49)</name>
    <dbReference type="NCBI Taxonomy" id="1303518"/>
    <lineage>
        <taxon>Bacteria</taxon>
        <taxon>Bacillati</taxon>
        <taxon>Armatimonadota</taxon>
        <taxon>Chthonomonadia</taxon>
        <taxon>Chthonomonadales</taxon>
        <taxon>Chthonomonadaceae</taxon>
        <taxon>Chthonomonas</taxon>
    </lineage>
</organism>
<dbReference type="OrthoDB" id="726883at2"/>
<name>S0EUN9_CHTCT</name>
<dbReference type="InterPro" id="IPR036291">
    <property type="entry name" value="NAD(P)-bd_dom_sf"/>
</dbReference>
<evidence type="ECO:0000313" key="3">
    <source>
        <dbReference type="EMBL" id="CCW34067.1"/>
    </source>
</evidence>
<dbReference type="PANTHER" id="PTHR43818:SF10">
    <property type="entry name" value="NADH-DEPENDENT DEHYDROGENASE-RELATED"/>
    <property type="match status" value="1"/>
</dbReference>
<dbReference type="PATRIC" id="fig|1303518.3.peg.230"/>
<dbReference type="InterPro" id="IPR050463">
    <property type="entry name" value="Gfo/Idh/MocA_oxidrdct_glycsds"/>
</dbReference>
<dbReference type="SUPFAM" id="SSF51735">
    <property type="entry name" value="NAD(P)-binding Rossmann-fold domains"/>
    <property type="match status" value="1"/>
</dbReference>
<accession>S0EUN9</accession>
<dbReference type="KEGG" id="ccz:CCALI_00230"/>
<dbReference type="Pfam" id="PF19051">
    <property type="entry name" value="GFO_IDH_MocA_C2"/>
    <property type="match status" value="1"/>
</dbReference>
<dbReference type="eggNOG" id="COG0673">
    <property type="taxonomic scope" value="Bacteria"/>
</dbReference>
<keyword evidence="4" id="KW-1185">Reference proteome</keyword>
<dbReference type="InterPro" id="IPR043906">
    <property type="entry name" value="Gfo/Idh/MocA_OxRdtase_bact_C"/>
</dbReference>
<dbReference type="EMBL" id="HF951689">
    <property type="protein sequence ID" value="CCW34067.1"/>
    <property type="molecule type" value="Genomic_DNA"/>
</dbReference>
<protein>
    <submittedName>
        <fullName evidence="3">Predicted dehydrogenases and related proteins</fullName>
    </submittedName>
</protein>
<dbReference type="RefSeq" id="WP_016481631.1">
    <property type="nucleotide sequence ID" value="NC_021487.1"/>
</dbReference>
<dbReference type="Gene3D" id="3.40.50.720">
    <property type="entry name" value="NAD(P)-binding Rossmann-like Domain"/>
    <property type="match status" value="1"/>
</dbReference>
<evidence type="ECO:0000259" key="1">
    <source>
        <dbReference type="Pfam" id="PF01408"/>
    </source>
</evidence>
<dbReference type="SUPFAM" id="SSF55347">
    <property type="entry name" value="Glyceraldehyde-3-phosphate dehydrogenase-like, C-terminal domain"/>
    <property type="match status" value="1"/>
</dbReference>
<evidence type="ECO:0000313" key="4">
    <source>
        <dbReference type="Proteomes" id="UP000014227"/>
    </source>
</evidence>
<dbReference type="InParanoid" id="S0EUN9"/>
<dbReference type="Gene3D" id="3.30.360.10">
    <property type="entry name" value="Dihydrodipicolinate Reductase, domain 2"/>
    <property type="match status" value="1"/>
</dbReference>
<proteinExistence type="predicted"/>
<dbReference type="STRING" id="454171.CP488_00927"/>
<dbReference type="Pfam" id="PF01408">
    <property type="entry name" value="GFO_IDH_MocA"/>
    <property type="match status" value="1"/>
</dbReference>
<dbReference type="Proteomes" id="UP000014227">
    <property type="component" value="Chromosome I"/>
</dbReference>
<sequence>MSLKSTRREFLGSALVGGFSIWIADPSRAQGGKSPNERVQFACIGVGGKGDSDTADAARLGDVVAICDVDENTLNRAAQKYPSAKKYNDYRKMLEEMGSSIDAVTVSTPDHSHAPAALMAMEMGKHCFCQKPLAHSIYEIHRMMEVARQKKLATQMGNQGTALDSLRRFAAMVRAGAIGDIQEVHVWTNRPIWPQGISRPAPEPVPSYLHWNLWIGPAPFRPYAPGYHPFSWRGWWDFGTGAIGDMACHTMNLPFMALDLRDPIAVEAETSGTNHDSYPSWSIIHYYFGPAEQVGPPSSAWPADMVKPFKRPAVVMHWYDGGKLPPDDVLTDVPKDPKTGKISSSGSLMIGTKGKVYSPGDYGENNILIGGVDVGEVSFPQSPGHFEEFVRAIKEGVPAMSNFPDYAGPLASMAILGNLAVWSAGKKIEWDARRMVATNAPEVMHIVHPTYRHGYHM</sequence>
<dbReference type="HOGENOM" id="CLU_023194_24_0_0"/>
<feature type="domain" description="Gfo/Idh/MocA-like oxidoreductase N-terminal" evidence="1">
    <location>
        <begin position="40"/>
        <end position="156"/>
    </location>
</feature>
<evidence type="ECO:0000259" key="2">
    <source>
        <dbReference type="Pfam" id="PF19051"/>
    </source>
</evidence>
<gene>
    <name evidence="3" type="ORF">CCALI_00230</name>
</gene>
<reference evidence="4" key="1">
    <citation type="submission" date="2013-03" db="EMBL/GenBank/DDBJ databases">
        <title>Genome sequence of Chthonomonas calidirosea, the first sequenced genome from the Armatimonadetes phylum (formally candidate division OP10).</title>
        <authorList>
            <person name="Lee K.C.Y."/>
            <person name="Morgan X.C."/>
            <person name="Dunfield P.F."/>
            <person name="Tamas I."/>
            <person name="Houghton K.M."/>
            <person name="Vyssotski M."/>
            <person name="Ryan J.L.J."/>
            <person name="Lagutin K."/>
            <person name="McDonald I.R."/>
            <person name="Stott M.B."/>
        </authorList>
    </citation>
    <scope>NUCLEOTIDE SEQUENCE [LARGE SCALE GENOMIC DNA]</scope>
    <source>
        <strain evidence="4">DSM 23976 / ICMP 18418 / T49</strain>
    </source>
</reference>
<dbReference type="PANTHER" id="PTHR43818">
    <property type="entry name" value="BCDNA.GH03377"/>
    <property type="match status" value="1"/>
</dbReference>
<dbReference type="AlphaFoldDB" id="S0EUN9"/>
<feature type="domain" description="Gfo/Idh/MocA-like oxidoreductase bacterial type C-terminal" evidence="2">
    <location>
        <begin position="195"/>
        <end position="288"/>
    </location>
</feature>